<dbReference type="Gene3D" id="3.60.40.10">
    <property type="entry name" value="PPM-type phosphatase domain"/>
    <property type="match status" value="1"/>
</dbReference>
<comment type="caution">
    <text evidence="5">The sequence shown here is derived from an EMBL/GenBank/DDBJ whole genome shotgun (WGS) entry which is preliminary data.</text>
</comment>
<keyword evidence="1" id="KW-0378">Hydrolase</keyword>
<evidence type="ECO:0000259" key="3">
    <source>
        <dbReference type="SMART" id="SM00065"/>
    </source>
</evidence>
<evidence type="ECO:0008006" key="7">
    <source>
        <dbReference type="Google" id="ProtNLM"/>
    </source>
</evidence>
<dbReference type="InterPro" id="IPR052016">
    <property type="entry name" value="Bact_Sigma-Reg"/>
</dbReference>
<reference evidence="5 6" key="1">
    <citation type="submission" date="2018-02" db="EMBL/GenBank/DDBJ databases">
        <title>Comparative genomes isolates from brazilian mangrove.</title>
        <authorList>
            <person name="Araujo J.E."/>
            <person name="Taketani R.G."/>
            <person name="Silva M.C.P."/>
            <person name="Loureco M.V."/>
            <person name="Andreote F.D."/>
        </authorList>
    </citation>
    <scope>NUCLEOTIDE SEQUENCE [LARGE SCALE GENOMIC DNA]</scope>
    <source>
        <strain evidence="5 6">Nap-Phe MGV</strain>
    </source>
</reference>
<evidence type="ECO:0000256" key="1">
    <source>
        <dbReference type="ARBA" id="ARBA00022801"/>
    </source>
</evidence>
<proteinExistence type="predicted"/>
<dbReference type="GO" id="GO:0016791">
    <property type="term" value="F:phosphatase activity"/>
    <property type="evidence" value="ECO:0007669"/>
    <property type="project" value="TreeGrafter"/>
</dbReference>
<dbReference type="InterPro" id="IPR003018">
    <property type="entry name" value="GAF"/>
</dbReference>
<dbReference type="AlphaFoldDB" id="A0A2S8GRP4"/>
<protein>
    <recommendedName>
        <fullName evidence="7">PPM-type phosphatase domain-containing protein</fullName>
    </recommendedName>
</protein>
<dbReference type="PANTHER" id="PTHR43156:SF2">
    <property type="entry name" value="STAGE II SPORULATION PROTEIN E"/>
    <property type="match status" value="1"/>
</dbReference>
<name>A0A2S8GRP4_9BACT</name>
<dbReference type="RefSeq" id="WP_105334557.1">
    <property type="nucleotide sequence ID" value="NZ_PUHZ01000006.1"/>
</dbReference>
<dbReference type="EMBL" id="PUHZ01000006">
    <property type="protein sequence ID" value="PQO47107.1"/>
    <property type="molecule type" value="Genomic_DNA"/>
</dbReference>
<dbReference type="SMART" id="SM00065">
    <property type="entry name" value="GAF"/>
    <property type="match status" value="1"/>
</dbReference>
<evidence type="ECO:0000313" key="6">
    <source>
        <dbReference type="Proteomes" id="UP000237819"/>
    </source>
</evidence>
<dbReference type="InterPro" id="IPR036457">
    <property type="entry name" value="PPM-type-like_dom_sf"/>
</dbReference>
<dbReference type="Pfam" id="PF13185">
    <property type="entry name" value="GAF_2"/>
    <property type="match status" value="1"/>
</dbReference>
<dbReference type="PANTHER" id="PTHR43156">
    <property type="entry name" value="STAGE II SPORULATION PROTEIN E-RELATED"/>
    <property type="match status" value="1"/>
</dbReference>
<evidence type="ECO:0000256" key="2">
    <source>
        <dbReference type="SAM" id="MobiDB-lite"/>
    </source>
</evidence>
<dbReference type="Proteomes" id="UP000237819">
    <property type="component" value="Unassembled WGS sequence"/>
</dbReference>
<evidence type="ECO:0000259" key="4">
    <source>
        <dbReference type="SMART" id="SM00331"/>
    </source>
</evidence>
<feature type="domain" description="PPM-type phosphatase" evidence="4">
    <location>
        <begin position="306"/>
        <end position="519"/>
    </location>
</feature>
<feature type="region of interest" description="Disordered" evidence="2">
    <location>
        <begin position="1"/>
        <end position="24"/>
    </location>
</feature>
<evidence type="ECO:0000313" key="5">
    <source>
        <dbReference type="EMBL" id="PQO47107.1"/>
    </source>
</evidence>
<dbReference type="SMART" id="SM00331">
    <property type="entry name" value="PP2C_SIG"/>
    <property type="match status" value="1"/>
</dbReference>
<dbReference type="Pfam" id="PF07228">
    <property type="entry name" value="SpoIIE"/>
    <property type="match status" value="1"/>
</dbReference>
<dbReference type="SUPFAM" id="SSF55781">
    <property type="entry name" value="GAF domain-like"/>
    <property type="match status" value="1"/>
</dbReference>
<feature type="region of interest" description="Disordered" evidence="2">
    <location>
        <begin position="45"/>
        <end position="68"/>
    </location>
</feature>
<dbReference type="InterPro" id="IPR029016">
    <property type="entry name" value="GAF-like_dom_sf"/>
</dbReference>
<accession>A0A2S8GRP4</accession>
<feature type="domain" description="GAF" evidence="3">
    <location>
        <begin position="137"/>
        <end position="279"/>
    </location>
</feature>
<dbReference type="OrthoDB" id="250169at2"/>
<organism evidence="5 6">
    <name type="scientific">Blastopirellula marina</name>
    <dbReference type="NCBI Taxonomy" id="124"/>
    <lineage>
        <taxon>Bacteria</taxon>
        <taxon>Pseudomonadati</taxon>
        <taxon>Planctomycetota</taxon>
        <taxon>Planctomycetia</taxon>
        <taxon>Pirellulales</taxon>
        <taxon>Pirellulaceae</taxon>
        <taxon>Blastopirellula</taxon>
    </lineage>
</organism>
<gene>
    <name evidence="5" type="ORF">C5Y93_06345</name>
</gene>
<dbReference type="InterPro" id="IPR001932">
    <property type="entry name" value="PPM-type_phosphatase-like_dom"/>
</dbReference>
<dbReference type="Gene3D" id="3.30.450.40">
    <property type="match status" value="1"/>
</dbReference>
<sequence>MPRSIPDYLRVHREEPQVSESAQQEAYPGLAQIGKAMTHLTGFGLTLRPDESSSKGKRMSPKNVTGGGKTARIELHADAQQGPKATKDHQVMEGLGAVAGGLEFLLAEIDRLRGAVREREAELATHIPVVANTSVDHLADRLEAALSSAAQLTGAHAAGLYVLDDATSQLKLRAVFNLPESRLLDPARPLKGSLADLEALAGNAVVLEDTELLPHWPCPEEVPSAACIPISTATTPLGTLWVYSNCSRDFNHRDTHLLEIIAGKIAVDLERDQLLAERRTTQKLVRQKHQIADRQKAQLPNVKPLVDGWDVSAWTEQANDMGGDFHDWAVIEDGKLAVFVGDAMDDHFDAVMTSTSLATAVKANCRIAHTAEVMLDRVNRTFWAASAGDHFASMAYAIFDPMLGTMEAGSCGHVQGFVFKHNSVRHLWNASWPLGSGPEIEPQLASAMLQPGETMALLSSGLAETLQNRHGDDWQAQFCDLVVRHMDLPSDKILRTVQEQLGAVIPSVSADKTLVLVKRKFDR</sequence>